<name>A0AAD7CC34_9AGAR</name>
<organism evidence="1 2">
    <name type="scientific">Roridomyces roridus</name>
    <dbReference type="NCBI Taxonomy" id="1738132"/>
    <lineage>
        <taxon>Eukaryota</taxon>
        <taxon>Fungi</taxon>
        <taxon>Dikarya</taxon>
        <taxon>Basidiomycota</taxon>
        <taxon>Agaricomycotina</taxon>
        <taxon>Agaricomycetes</taxon>
        <taxon>Agaricomycetidae</taxon>
        <taxon>Agaricales</taxon>
        <taxon>Marasmiineae</taxon>
        <taxon>Mycenaceae</taxon>
        <taxon>Roridomyces</taxon>
    </lineage>
</organism>
<evidence type="ECO:0000313" key="1">
    <source>
        <dbReference type="EMBL" id="KAJ7643631.1"/>
    </source>
</evidence>
<keyword evidence="2" id="KW-1185">Reference proteome</keyword>
<protein>
    <submittedName>
        <fullName evidence="1">Uncharacterized protein</fullName>
    </submittedName>
</protein>
<gene>
    <name evidence="1" type="ORF">FB45DRAFT_895618</name>
</gene>
<sequence length="70" mass="8140">MHSGYPILYLLTCTFLWPTKYTLDAFLRDNTTCHFDPNAPLTMKFGFKPPLRREGQFQWNGFFSGIGIGY</sequence>
<dbReference type="AlphaFoldDB" id="A0AAD7CC34"/>
<reference evidence="1" key="1">
    <citation type="submission" date="2023-03" db="EMBL/GenBank/DDBJ databases">
        <title>Massive genome expansion in bonnet fungi (Mycena s.s.) driven by repeated elements and novel gene families across ecological guilds.</title>
        <authorList>
            <consortium name="Lawrence Berkeley National Laboratory"/>
            <person name="Harder C.B."/>
            <person name="Miyauchi S."/>
            <person name="Viragh M."/>
            <person name="Kuo A."/>
            <person name="Thoen E."/>
            <person name="Andreopoulos B."/>
            <person name="Lu D."/>
            <person name="Skrede I."/>
            <person name="Drula E."/>
            <person name="Henrissat B."/>
            <person name="Morin E."/>
            <person name="Kohler A."/>
            <person name="Barry K."/>
            <person name="LaButti K."/>
            <person name="Morin E."/>
            <person name="Salamov A."/>
            <person name="Lipzen A."/>
            <person name="Mereny Z."/>
            <person name="Hegedus B."/>
            <person name="Baldrian P."/>
            <person name="Stursova M."/>
            <person name="Weitz H."/>
            <person name="Taylor A."/>
            <person name="Grigoriev I.V."/>
            <person name="Nagy L.G."/>
            <person name="Martin F."/>
            <person name="Kauserud H."/>
        </authorList>
    </citation>
    <scope>NUCLEOTIDE SEQUENCE</scope>
    <source>
        <strain evidence="1">9284</strain>
    </source>
</reference>
<evidence type="ECO:0000313" key="2">
    <source>
        <dbReference type="Proteomes" id="UP001221142"/>
    </source>
</evidence>
<comment type="caution">
    <text evidence="1">The sequence shown here is derived from an EMBL/GenBank/DDBJ whole genome shotgun (WGS) entry which is preliminary data.</text>
</comment>
<dbReference type="EMBL" id="JARKIF010000003">
    <property type="protein sequence ID" value="KAJ7643631.1"/>
    <property type="molecule type" value="Genomic_DNA"/>
</dbReference>
<accession>A0AAD7CC34</accession>
<dbReference type="Proteomes" id="UP001221142">
    <property type="component" value="Unassembled WGS sequence"/>
</dbReference>
<proteinExistence type="predicted"/>